<feature type="transmembrane region" description="Helical" evidence="1">
    <location>
        <begin position="51"/>
        <end position="70"/>
    </location>
</feature>
<name>A0ABW6WAC9_9ACTN</name>
<keyword evidence="1" id="KW-1133">Transmembrane helix</keyword>
<evidence type="ECO:0000256" key="1">
    <source>
        <dbReference type="SAM" id="Phobius"/>
    </source>
</evidence>
<dbReference type="RefSeq" id="WP_211216443.1">
    <property type="nucleotide sequence ID" value="NZ_JBIAZU010000001.1"/>
</dbReference>
<reference evidence="2 3" key="1">
    <citation type="submission" date="2024-10" db="EMBL/GenBank/DDBJ databases">
        <title>The Natural Products Discovery Center: Release of the First 8490 Sequenced Strains for Exploring Actinobacteria Biosynthetic Diversity.</title>
        <authorList>
            <person name="Kalkreuter E."/>
            <person name="Kautsar S.A."/>
            <person name="Yang D."/>
            <person name="Bader C.D."/>
            <person name="Teijaro C.N."/>
            <person name="Fluegel L."/>
            <person name="Davis C.M."/>
            <person name="Simpson J.R."/>
            <person name="Lauterbach L."/>
            <person name="Steele A.D."/>
            <person name="Gui C."/>
            <person name="Meng S."/>
            <person name="Li G."/>
            <person name="Viehrig K."/>
            <person name="Ye F."/>
            <person name="Su P."/>
            <person name="Kiefer A.F."/>
            <person name="Nichols A."/>
            <person name="Cepeda A.J."/>
            <person name="Yan W."/>
            <person name="Fan B."/>
            <person name="Jiang Y."/>
            <person name="Adhikari A."/>
            <person name="Zheng C.-J."/>
            <person name="Schuster L."/>
            <person name="Cowan T.M."/>
            <person name="Smanski M.J."/>
            <person name="Chevrette M.G."/>
            <person name="De Carvalho L.P.S."/>
            <person name="Shen B."/>
        </authorList>
    </citation>
    <scope>NUCLEOTIDE SEQUENCE [LARGE SCALE GENOMIC DNA]</scope>
    <source>
        <strain evidence="2 3">NPDC000087</strain>
    </source>
</reference>
<gene>
    <name evidence="2" type="ORF">ACFY35_07545</name>
</gene>
<comment type="caution">
    <text evidence="2">The sequence shown here is derived from an EMBL/GenBank/DDBJ whole genome shotgun (WGS) entry which is preliminary data.</text>
</comment>
<organism evidence="2 3">
    <name type="scientific">Paractinoplanes globisporus</name>
    <dbReference type="NCBI Taxonomy" id="113565"/>
    <lineage>
        <taxon>Bacteria</taxon>
        <taxon>Bacillati</taxon>
        <taxon>Actinomycetota</taxon>
        <taxon>Actinomycetes</taxon>
        <taxon>Micromonosporales</taxon>
        <taxon>Micromonosporaceae</taxon>
        <taxon>Paractinoplanes</taxon>
    </lineage>
</organism>
<keyword evidence="1" id="KW-0472">Membrane</keyword>
<keyword evidence="1" id="KW-0812">Transmembrane</keyword>
<evidence type="ECO:0000313" key="2">
    <source>
        <dbReference type="EMBL" id="MFF5289275.1"/>
    </source>
</evidence>
<accession>A0ABW6WAC9</accession>
<evidence type="ECO:0008006" key="4">
    <source>
        <dbReference type="Google" id="ProtNLM"/>
    </source>
</evidence>
<feature type="transmembrane region" description="Helical" evidence="1">
    <location>
        <begin position="12"/>
        <end position="31"/>
    </location>
</feature>
<protein>
    <recommendedName>
        <fullName evidence="4">DUF202 domain-containing protein</fullName>
    </recommendedName>
</protein>
<evidence type="ECO:0000313" key="3">
    <source>
        <dbReference type="Proteomes" id="UP001602245"/>
    </source>
</evidence>
<keyword evidence="3" id="KW-1185">Reference proteome</keyword>
<dbReference type="EMBL" id="JBIAZU010000001">
    <property type="protein sequence ID" value="MFF5289275.1"/>
    <property type="molecule type" value="Genomic_DNA"/>
</dbReference>
<proteinExistence type="predicted"/>
<sequence>MGSHSIESAECLMVWLRVVGGALLLLVGVVWSLQGSGAMGGSGGMNGESQWLWIGLVVGIVGLVLLIAGIRKLRSRAPR</sequence>
<dbReference type="Proteomes" id="UP001602245">
    <property type="component" value="Unassembled WGS sequence"/>
</dbReference>